<evidence type="ECO:0000313" key="7">
    <source>
        <dbReference type="Proteomes" id="UP000694891"/>
    </source>
</evidence>
<feature type="coiled-coil region" evidence="5">
    <location>
        <begin position="34"/>
        <end position="75"/>
    </location>
</feature>
<dbReference type="GO" id="GO:0051301">
    <property type="term" value="P:cell division"/>
    <property type="evidence" value="ECO:0007669"/>
    <property type="project" value="InterPro"/>
</dbReference>
<evidence type="ECO:0000256" key="3">
    <source>
        <dbReference type="ARBA" id="ARBA00047182"/>
    </source>
</evidence>
<dbReference type="GO" id="GO:0007059">
    <property type="term" value="P:chromosome segregation"/>
    <property type="evidence" value="ECO:0007669"/>
    <property type="project" value="InterPro"/>
</dbReference>
<accession>A0A3B5A6K7</accession>
<organism evidence="6">
    <name type="scientific">Stegastes partitus</name>
    <name type="common">bicolor damselfish</name>
    <dbReference type="NCBI Taxonomy" id="144197"/>
    <lineage>
        <taxon>Eukaryota</taxon>
        <taxon>Metazoa</taxon>
        <taxon>Chordata</taxon>
        <taxon>Craniata</taxon>
        <taxon>Vertebrata</taxon>
        <taxon>Euteleostomi</taxon>
        <taxon>Actinopterygii</taxon>
        <taxon>Neopterygii</taxon>
        <taxon>Teleostei</taxon>
        <taxon>Neoteleostei</taxon>
        <taxon>Acanthomorphata</taxon>
        <taxon>Ovalentaria</taxon>
        <taxon>Pomacentridae</taxon>
        <taxon>Stegastes</taxon>
    </lineage>
</organism>
<dbReference type="GO" id="GO:0005876">
    <property type="term" value="C:spindle microtubule"/>
    <property type="evidence" value="ECO:0007669"/>
    <property type="project" value="TreeGrafter"/>
</dbReference>
<dbReference type="GO" id="GO:0072686">
    <property type="term" value="C:mitotic spindle"/>
    <property type="evidence" value="ECO:0007669"/>
    <property type="project" value="TreeGrafter"/>
</dbReference>
<dbReference type="RefSeq" id="XP_008302556.1">
    <property type="nucleotide sequence ID" value="XM_008304334.1"/>
</dbReference>
<dbReference type="Gene3D" id="6.10.250.1370">
    <property type="match status" value="1"/>
</dbReference>
<dbReference type="CTD" id="220134"/>
<comment type="similarity">
    <text evidence="1">Belongs to the SKA1 family.</text>
</comment>
<evidence type="ECO:0000256" key="1">
    <source>
        <dbReference type="ARBA" id="ARBA00006836"/>
    </source>
</evidence>
<keyword evidence="7" id="KW-1185">Reference proteome</keyword>
<dbReference type="STRING" id="144197.ENSSPAP00000016385"/>
<reference evidence="6" key="1">
    <citation type="submission" date="2023-09" db="UniProtKB">
        <authorList>
            <consortium name="Ensembl"/>
        </authorList>
    </citation>
    <scope>IDENTIFICATION</scope>
</reference>
<dbReference type="InterPro" id="IPR009829">
    <property type="entry name" value="SKA1"/>
</dbReference>
<evidence type="ECO:0000256" key="2">
    <source>
        <dbReference type="ARBA" id="ARBA00023054"/>
    </source>
</evidence>
<dbReference type="GO" id="GO:0031110">
    <property type="term" value="P:regulation of microtubule polymerization or depolymerization"/>
    <property type="evidence" value="ECO:0007669"/>
    <property type="project" value="TreeGrafter"/>
</dbReference>
<dbReference type="GeneTree" id="ENSGT00940000166216"/>
<dbReference type="GO" id="GO:0008017">
    <property type="term" value="F:microtubule binding"/>
    <property type="evidence" value="ECO:0007669"/>
    <property type="project" value="InterPro"/>
</dbReference>
<reference evidence="8" key="2">
    <citation type="submission" date="2025-04" db="UniProtKB">
        <authorList>
            <consortium name="RefSeq"/>
        </authorList>
    </citation>
    <scope>IDENTIFICATION</scope>
</reference>
<dbReference type="GO" id="GO:0000940">
    <property type="term" value="C:outer kinetochore"/>
    <property type="evidence" value="ECO:0007669"/>
    <property type="project" value="TreeGrafter"/>
</dbReference>
<dbReference type="PANTHER" id="PTHR28573:SF1">
    <property type="entry name" value="SPINDLE AND KINETOCHORE-ASSOCIATED PROTEIN 1"/>
    <property type="match status" value="1"/>
</dbReference>
<evidence type="ECO:0000313" key="6">
    <source>
        <dbReference type="Ensembl" id="ENSSPAP00000016385.1"/>
    </source>
</evidence>
<proteinExistence type="inferred from homology"/>
<dbReference type="Ensembl" id="ENSSPAT00000016646.1">
    <property type="protein sequence ID" value="ENSSPAP00000016385.1"/>
    <property type="gene ID" value="ENSSPAG00000012353.1"/>
</dbReference>
<dbReference type="Gene3D" id="1.10.10.1890">
    <property type="entry name" value="Ska1 microtubule binding domain-like"/>
    <property type="match status" value="1"/>
</dbReference>
<evidence type="ECO:0000256" key="5">
    <source>
        <dbReference type="SAM" id="Coils"/>
    </source>
</evidence>
<dbReference type="GO" id="GO:0000278">
    <property type="term" value="P:mitotic cell cycle"/>
    <property type="evidence" value="ECO:0007669"/>
    <property type="project" value="TreeGrafter"/>
</dbReference>
<dbReference type="GeneID" id="103374269"/>
<dbReference type="Pfam" id="PF07160">
    <property type="entry name" value="SKA1"/>
    <property type="match status" value="1"/>
</dbReference>
<protein>
    <recommendedName>
        <fullName evidence="3">SKA complex subunit 1</fullName>
    </recommendedName>
    <alternativeName>
        <fullName evidence="4">Spindle and kinetochore-associated protein 1</fullName>
    </alternativeName>
</protein>
<dbReference type="InterPro" id="IPR042031">
    <property type="entry name" value="SKA1_MBD_sf"/>
</dbReference>
<sequence>MSELEDVSRHIHDKISSLQCMLDLSVIELPQNKMKKLGQELFALERLLEEFENCIGQQKEQLKHLEAVEELLQKDLGDLQHFKDNIPPHMPRKKDTFSGNEPVTNQNEAVDVQPSQAEKVKKTNKSFVREMEIITMPEFEGIPPYMKGRVSYDQLNAAVHTINAAVTAKYKILRQPVKALNNHARKLHQRFKDQETKDTKGQYFIVEDDIREFTQTKVDKRFQGILNMLRHCQRLKELRGGGLTRYMLL</sequence>
<dbReference type="OrthoDB" id="5962at2759"/>
<dbReference type="FunFam" id="1.10.10.1890:FF:000002">
    <property type="entry name" value="Spindle and kinetochore-associated protein 1"/>
    <property type="match status" value="1"/>
</dbReference>
<evidence type="ECO:0000313" key="8">
    <source>
        <dbReference type="RefSeq" id="XP_008302556.1"/>
    </source>
</evidence>
<dbReference type="PANTHER" id="PTHR28573">
    <property type="entry name" value="SPINDLE AND KINETOCHORE-ASSOCIATED PROTEIN 1"/>
    <property type="match status" value="1"/>
</dbReference>
<name>A0A3B5A6K7_9TELE</name>
<dbReference type="AlphaFoldDB" id="A0A3B5A6K7"/>
<gene>
    <name evidence="8" type="primary">ska1</name>
</gene>
<evidence type="ECO:0000256" key="4">
    <source>
        <dbReference type="ARBA" id="ARBA00047202"/>
    </source>
</evidence>
<keyword evidence="2 5" id="KW-0175">Coiled coil</keyword>
<dbReference type="Proteomes" id="UP000694891">
    <property type="component" value="Unplaced"/>
</dbReference>